<evidence type="ECO:0000313" key="4">
    <source>
        <dbReference type="Proteomes" id="UP000282311"/>
    </source>
</evidence>
<dbReference type="GO" id="GO:0008237">
    <property type="term" value="F:metallopeptidase activity"/>
    <property type="evidence" value="ECO:0007669"/>
    <property type="project" value="UniProtKB-KW"/>
</dbReference>
<dbReference type="OrthoDB" id="9777755at2"/>
<keyword evidence="3" id="KW-0378">Hydrolase</keyword>
<dbReference type="Pfam" id="PF02517">
    <property type="entry name" value="Rce1-like"/>
    <property type="match status" value="1"/>
</dbReference>
<keyword evidence="1" id="KW-1133">Transmembrane helix</keyword>
<evidence type="ECO:0000256" key="1">
    <source>
        <dbReference type="SAM" id="Phobius"/>
    </source>
</evidence>
<dbReference type="PROSITE" id="PS51257">
    <property type="entry name" value="PROKAR_LIPOPROTEIN"/>
    <property type="match status" value="1"/>
</dbReference>
<keyword evidence="3" id="KW-0482">Metalloprotease</keyword>
<dbReference type="InterPro" id="IPR042150">
    <property type="entry name" value="MmRce1-like"/>
</dbReference>
<feature type="transmembrane region" description="Helical" evidence="1">
    <location>
        <begin position="217"/>
        <end position="240"/>
    </location>
</feature>
<feature type="transmembrane region" description="Helical" evidence="1">
    <location>
        <begin position="154"/>
        <end position="175"/>
    </location>
</feature>
<dbReference type="PANTHER" id="PTHR35797">
    <property type="entry name" value="PROTEASE-RELATED"/>
    <property type="match status" value="1"/>
</dbReference>
<keyword evidence="1" id="KW-0812">Transmembrane</keyword>
<gene>
    <name evidence="3" type="ORF">D7M11_15560</name>
</gene>
<keyword evidence="1" id="KW-0472">Membrane</keyword>
<keyword evidence="3" id="KW-0645">Protease</keyword>
<dbReference type="Proteomes" id="UP000282311">
    <property type="component" value="Unassembled WGS sequence"/>
</dbReference>
<feature type="transmembrane region" description="Helical" evidence="1">
    <location>
        <begin position="12"/>
        <end position="30"/>
    </location>
</feature>
<feature type="transmembrane region" description="Helical" evidence="1">
    <location>
        <begin position="115"/>
        <end position="133"/>
    </location>
</feature>
<evidence type="ECO:0000259" key="2">
    <source>
        <dbReference type="Pfam" id="PF02517"/>
    </source>
</evidence>
<dbReference type="InterPro" id="IPR003675">
    <property type="entry name" value="Rce1/LyrA-like_dom"/>
</dbReference>
<dbReference type="GO" id="GO:0080120">
    <property type="term" value="P:CAAX-box protein maturation"/>
    <property type="evidence" value="ECO:0007669"/>
    <property type="project" value="UniProtKB-ARBA"/>
</dbReference>
<organism evidence="3 4">
    <name type="scientific">Paenibacillus ginsengarvi</name>
    <dbReference type="NCBI Taxonomy" id="400777"/>
    <lineage>
        <taxon>Bacteria</taxon>
        <taxon>Bacillati</taxon>
        <taxon>Bacillota</taxon>
        <taxon>Bacilli</taxon>
        <taxon>Bacillales</taxon>
        <taxon>Paenibacillaceae</taxon>
        <taxon>Paenibacillus</taxon>
    </lineage>
</organism>
<dbReference type="EMBL" id="RBAH01000010">
    <property type="protein sequence ID" value="RKN83994.1"/>
    <property type="molecule type" value="Genomic_DNA"/>
</dbReference>
<feature type="transmembrane region" description="Helical" evidence="1">
    <location>
        <begin position="246"/>
        <end position="267"/>
    </location>
</feature>
<feature type="domain" description="CAAX prenyl protease 2/Lysostaphin resistance protein A-like" evidence="2">
    <location>
        <begin position="119"/>
        <end position="224"/>
    </location>
</feature>
<dbReference type="GO" id="GO:0004175">
    <property type="term" value="F:endopeptidase activity"/>
    <property type="evidence" value="ECO:0007669"/>
    <property type="project" value="UniProtKB-ARBA"/>
</dbReference>
<protein>
    <submittedName>
        <fullName evidence="3">CPBP family intramembrane metalloprotease</fullName>
    </submittedName>
</protein>
<feature type="transmembrane region" description="Helical" evidence="1">
    <location>
        <begin position="187"/>
        <end position="205"/>
    </location>
</feature>
<proteinExistence type="predicted"/>
<accession>A0A3B0CH16</accession>
<keyword evidence="4" id="KW-1185">Reference proteome</keyword>
<evidence type="ECO:0000313" key="3">
    <source>
        <dbReference type="EMBL" id="RKN83994.1"/>
    </source>
</evidence>
<dbReference type="AlphaFoldDB" id="A0A3B0CH16"/>
<dbReference type="GO" id="GO:0006508">
    <property type="term" value="P:proteolysis"/>
    <property type="evidence" value="ECO:0007669"/>
    <property type="project" value="UniProtKB-KW"/>
</dbReference>
<sequence>MAVAKGAGRMVSLVLFIIVALACGWLGVGLDSLLTDQPEGGTLGMALWLVLPVLTMLVLRTVDRDWAGMGIKPFFIRNLKWYLVSLAIYPIVTLLTVGLALLTHSANLADFELNAFAQLAVYAMAGSMVKNIFEEFAWRGYLTPRLIERGLADWLVYVLSGLVWALWHAAYYLVFLPDVYFESVSRSGMLLSGCLFLIASAIMYVEMYRLTGSVWPCVVMHSVHAGVPAALMGPGGAITFTGLGGFWLNPLTGAVAAALFLGIGLWLRAKRIRQEQGRGLFG</sequence>
<name>A0A3B0CH16_9BACL</name>
<dbReference type="RefSeq" id="WP_120748157.1">
    <property type="nucleotide sequence ID" value="NZ_RBAH01000010.1"/>
</dbReference>
<dbReference type="PANTHER" id="PTHR35797:SF1">
    <property type="entry name" value="PROTEASE"/>
    <property type="match status" value="1"/>
</dbReference>
<feature type="transmembrane region" description="Helical" evidence="1">
    <location>
        <begin position="81"/>
        <end position="103"/>
    </location>
</feature>
<comment type="caution">
    <text evidence="3">The sequence shown here is derived from an EMBL/GenBank/DDBJ whole genome shotgun (WGS) entry which is preliminary data.</text>
</comment>
<reference evidence="3 4" key="1">
    <citation type="journal article" date="2007" name="Int. J. Syst. Evol. Microbiol.">
        <title>Paenibacillus ginsengarvi sp. nov., isolated from soil from ginseng cultivation.</title>
        <authorList>
            <person name="Yoon M.H."/>
            <person name="Ten L.N."/>
            <person name="Im W.T."/>
        </authorList>
    </citation>
    <scope>NUCLEOTIDE SEQUENCE [LARGE SCALE GENOMIC DNA]</scope>
    <source>
        <strain evidence="3 4">KCTC 13059</strain>
    </source>
</reference>
<feature type="transmembrane region" description="Helical" evidence="1">
    <location>
        <begin position="42"/>
        <end position="60"/>
    </location>
</feature>